<dbReference type="AlphaFoldDB" id="T2JUF0"/>
<evidence type="ECO:0000313" key="1">
    <source>
        <dbReference type="EMBL" id="CCQ69438.1"/>
    </source>
</evidence>
<evidence type="ECO:0000313" key="2">
    <source>
        <dbReference type="Proteomes" id="UP000018130"/>
    </source>
</evidence>
<proteinExistence type="predicted"/>
<comment type="caution">
    <text evidence="1">The sequence shown here is derived from an EMBL/GenBank/DDBJ whole genome shotgun (WGS) entry which is preliminary data.</text>
</comment>
<sequence>MNTGTGKTPNEEQLLDAKTITIKVWSNPEQISEIILPIN</sequence>
<gene>
    <name evidence="1" type="ORF">CWATWH0402_3371</name>
</gene>
<reference evidence="1 2" key="2">
    <citation type="submission" date="2013-09" db="EMBL/GenBank/DDBJ databases">
        <title>Whole genome comparison of six Crocosphaera watsonii strains with differing phenotypes.</title>
        <authorList>
            <person name="Bench S.R."/>
            <person name="Heller P."/>
            <person name="Frank I."/>
            <person name="Arciniega M."/>
            <person name="Shilova I.N."/>
            <person name="Zehr J.P."/>
        </authorList>
    </citation>
    <scope>NUCLEOTIDE SEQUENCE [LARGE SCALE GENOMIC DNA]</scope>
    <source>
        <strain evidence="1 2">WH 0402</strain>
    </source>
</reference>
<protein>
    <submittedName>
        <fullName evidence="1">Peptidase S15</fullName>
    </submittedName>
</protein>
<reference evidence="1 2" key="1">
    <citation type="submission" date="2013-01" db="EMBL/GenBank/DDBJ databases">
        <authorList>
            <person name="Bench S."/>
        </authorList>
    </citation>
    <scope>NUCLEOTIDE SEQUENCE [LARGE SCALE GENOMIC DNA]</scope>
    <source>
        <strain evidence="1 2">WH 0402</strain>
    </source>
</reference>
<accession>T2JUF0</accession>
<dbReference type="EMBL" id="CAQN01000973">
    <property type="protein sequence ID" value="CCQ69438.1"/>
    <property type="molecule type" value="Genomic_DNA"/>
</dbReference>
<organism evidence="1 2">
    <name type="scientific">Crocosphaera watsonii WH 0402</name>
    <dbReference type="NCBI Taxonomy" id="1284629"/>
    <lineage>
        <taxon>Bacteria</taxon>
        <taxon>Bacillati</taxon>
        <taxon>Cyanobacteriota</taxon>
        <taxon>Cyanophyceae</taxon>
        <taxon>Oscillatoriophycideae</taxon>
        <taxon>Chroococcales</taxon>
        <taxon>Aphanothecaceae</taxon>
        <taxon>Crocosphaera</taxon>
    </lineage>
</organism>
<name>T2JUF0_CROWT</name>
<dbReference type="Proteomes" id="UP000018130">
    <property type="component" value="Unassembled WGS sequence"/>
</dbReference>